<dbReference type="GO" id="GO:0005975">
    <property type="term" value="P:carbohydrate metabolic process"/>
    <property type="evidence" value="ECO:0007669"/>
    <property type="project" value="InterPro"/>
</dbReference>
<dbReference type="PROSITE" id="PS51820">
    <property type="entry name" value="PA14"/>
    <property type="match status" value="1"/>
</dbReference>
<gene>
    <name evidence="5" type="ORF">EKH83_02405</name>
</gene>
<dbReference type="Pfam" id="PF21365">
    <property type="entry name" value="Glyco_hydro_31_3rd"/>
    <property type="match status" value="1"/>
</dbReference>
<dbReference type="InterPro" id="IPR037524">
    <property type="entry name" value="PA14/GLEYA"/>
</dbReference>
<evidence type="ECO:0000259" key="4">
    <source>
        <dbReference type="PROSITE" id="PS51820"/>
    </source>
</evidence>
<dbReference type="InterPro" id="IPR048395">
    <property type="entry name" value="Glyco_hydro_31_C"/>
</dbReference>
<dbReference type="Proteomes" id="UP000290848">
    <property type="component" value="Unassembled WGS sequence"/>
</dbReference>
<dbReference type="Pfam" id="PF13802">
    <property type="entry name" value="Gal_mutarotas_2"/>
    <property type="match status" value="1"/>
</dbReference>
<dbReference type="EMBL" id="RXOC01000002">
    <property type="protein sequence ID" value="RXF71560.1"/>
    <property type="molecule type" value="Genomic_DNA"/>
</dbReference>
<dbReference type="CDD" id="cd06591">
    <property type="entry name" value="GH31_xylosidase_XylS"/>
    <property type="match status" value="1"/>
</dbReference>
<evidence type="ECO:0000313" key="5">
    <source>
        <dbReference type="EMBL" id="RXF71560.1"/>
    </source>
</evidence>
<dbReference type="InterPro" id="IPR017853">
    <property type="entry name" value="GH"/>
</dbReference>
<name>A0A4Q0MDT5_9SPHI</name>
<evidence type="ECO:0000256" key="2">
    <source>
        <dbReference type="RuleBase" id="RU361185"/>
    </source>
</evidence>
<dbReference type="Pfam" id="PF17137">
    <property type="entry name" value="DUF5110"/>
    <property type="match status" value="1"/>
</dbReference>
<reference evidence="5 6" key="1">
    <citation type="submission" date="2018-12" db="EMBL/GenBank/DDBJ databases">
        <title>The Draft Genome Sequence of the Soil Bacterium Pedobacter tournemirensis R1.</title>
        <authorList>
            <person name="He J."/>
        </authorList>
    </citation>
    <scope>NUCLEOTIDE SEQUENCE [LARGE SCALE GENOMIC DNA]</scope>
    <source>
        <strain evidence="5 6">R1</strain>
    </source>
</reference>
<dbReference type="Gene3D" id="2.60.40.1760">
    <property type="entry name" value="glycosyl hydrolase (family 31)"/>
    <property type="match status" value="1"/>
</dbReference>
<dbReference type="Gene3D" id="2.60.120.380">
    <property type="match status" value="1"/>
</dbReference>
<dbReference type="PANTHER" id="PTHR43863">
    <property type="entry name" value="HYDROLASE, PUTATIVE (AFU_ORTHOLOGUE AFUA_1G03140)-RELATED"/>
    <property type="match status" value="1"/>
</dbReference>
<dbReference type="SMART" id="SM00758">
    <property type="entry name" value="PA14"/>
    <property type="match status" value="1"/>
</dbReference>
<evidence type="ECO:0000256" key="3">
    <source>
        <dbReference type="SAM" id="SignalP"/>
    </source>
</evidence>
<dbReference type="InterPro" id="IPR011658">
    <property type="entry name" value="PA14_dom"/>
</dbReference>
<dbReference type="InterPro" id="IPR025887">
    <property type="entry name" value="Glyco_hydro_31_N_dom"/>
</dbReference>
<dbReference type="CDD" id="cd14752">
    <property type="entry name" value="GH31_N"/>
    <property type="match status" value="1"/>
</dbReference>
<dbReference type="Gene3D" id="2.60.40.1180">
    <property type="entry name" value="Golgi alpha-mannosidase II"/>
    <property type="match status" value="2"/>
</dbReference>
<sequence length="947" mass="108420">MRKRILTVFLTCFFVSVKVFSQSAEVKRLSDGVRISVPGKAGLPAQSIRLQVISDNIIRVTSAISGFPVTHKSLMVVDSLPKAPSWQLSQSPEAVSLKTALLTANVSLINGAVAFTDNNGQPILKEAIRTNASFVNSSYSGDAFYKINQVFETDATEGFYGLGQHQNGVMNYQGRQVVLSHYNTDVAVPFLMSSKNYGILWDNYSITKVGDVRDIQPLSGLKLYSKEGKYGWLTATYSGKEKSNVLVSRAESDLDYSFLKDMKTFPDSFKLADGKVRWEGSIESPYNGQHTFFVKYAGYIKIWIGEKLLADRWRQPWNAGAIELSYAFEKGKKYPLTIEWIPDGSESYLSLKWLGPVPLGQQNQLAFSSEAADQIDYYFISGRNPDEVISGYRSLTGKAPIMPKWAMGFWQSRERYKTQDEILNTVKTFRERKIPLDNIVLDWSYWAQDQWGSQEFDPDRFPSPRKMLSDLHIKYHTRLMISVWPKFYKGIKTYNDFEKKGWLYMRNIEDGRKDWIGKGYSSTFYDPFNAEARAGFWSLLNDKLYKKGIDAWWLDATEPDIHSNLDVETRKTLMSPSIGSGMRYFNAFPLQNAKGIYEGQRAANPEDRVFILTRASYGGQQRYSTATWSGDISSRWHDMKDQIPAGINFSLSGLPYWTMDIGGFSVEKRFEDAKEKDLDEWRELNERWYQFGAFTPIFRVHGQFPYREIYNIAPEDHPAYKSMLYYNKLRYRLMPYIYSLAGKAYHENYTIMRGLIMDFASDTAVKNIGDQYMFGPSLLINPVYEYKATDRQVYLPRGSGWYDLYNGKYKAGGNTIMADAPYERIPVYVKEGSIIPFGPELQYTSEKAADPITLYVYTGLDASFTLYEDEGTNYNYEKGAYSTIPFTYTEKTKTLTIGERKGSFDGMLQNRTIQIVWLSHRKASPLNLSLQPKQKVNYTGKAVSVKM</sequence>
<dbReference type="SUPFAM" id="SSF74650">
    <property type="entry name" value="Galactose mutarotase-like"/>
    <property type="match status" value="1"/>
</dbReference>
<dbReference type="InterPro" id="IPR011013">
    <property type="entry name" value="Gal_mutarotase_sf_dom"/>
</dbReference>
<dbReference type="InterPro" id="IPR051816">
    <property type="entry name" value="Glycosyl_Hydrolase_31"/>
</dbReference>
<dbReference type="Gene3D" id="3.20.20.80">
    <property type="entry name" value="Glycosidases"/>
    <property type="match status" value="1"/>
</dbReference>
<feature type="signal peptide" evidence="3">
    <location>
        <begin position="1"/>
        <end position="21"/>
    </location>
</feature>
<dbReference type="InterPro" id="IPR000322">
    <property type="entry name" value="Glyco_hydro_31_TIM"/>
</dbReference>
<dbReference type="GO" id="GO:0030246">
    <property type="term" value="F:carbohydrate binding"/>
    <property type="evidence" value="ECO:0007669"/>
    <property type="project" value="InterPro"/>
</dbReference>
<proteinExistence type="inferred from homology"/>
<keyword evidence="2" id="KW-0378">Hydrolase</keyword>
<comment type="caution">
    <text evidence="5">The sequence shown here is derived from an EMBL/GenBank/DDBJ whole genome shotgun (WGS) entry which is preliminary data.</text>
</comment>
<dbReference type="InterPro" id="IPR013780">
    <property type="entry name" value="Glyco_hydro_b"/>
</dbReference>
<dbReference type="PANTHER" id="PTHR43863:SF2">
    <property type="entry name" value="MALTASE-GLUCOAMYLASE"/>
    <property type="match status" value="1"/>
</dbReference>
<dbReference type="SUPFAM" id="SSF51011">
    <property type="entry name" value="Glycosyl hydrolase domain"/>
    <property type="match status" value="1"/>
</dbReference>
<dbReference type="Pfam" id="PF01055">
    <property type="entry name" value="Glyco_hydro_31_2nd"/>
    <property type="match status" value="1"/>
</dbReference>
<keyword evidence="2" id="KW-0326">Glycosidase</keyword>
<dbReference type="Pfam" id="PF07691">
    <property type="entry name" value="PA14"/>
    <property type="match status" value="1"/>
</dbReference>
<dbReference type="SUPFAM" id="SSF56988">
    <property type="entry name" value="Anthrax protective antigen"/>
    <property type="match status" value="1"/>
</dbReference>
<dbReference type="SUPFAM" id="SSF51445">
    <property type="entry name" value="(Trans)glycosidases"/>
    <property type="match status" value="1"/>
</dbReference>
<dbReference type="RefSeq" id="WP_128767806.1">
    <property type="nucleotide sequence ID" value="NZ_RXOC01000002.1"/>
</dbReference>
<evidence type="ECO:0000256" key="1">
    <source>
        <dbReference type="ARBA" id="ARBA00007806"/>
    </source>
</evidence>
<accession>A0A4Q0MDT5</accession>
<feature type="domain" description="PA14" evidence="4">
    <location>
        <begin position="227"/>
        <end position="369"/>
    </location>
</feature>
<dbReference type="InterPro" id="IPR033403">
    <property type="entry name" value="DUF5110"/>
</dbReference>
<keyword evidence="3" id="KW-0732">Signal</keyword>
<protein>
    <submittedName>
        <fullName evidence="5">DUF5110 domain-containing protein</fullName>
    </submittedName>
</protein>
<dbReference type="AlphaFoldDB" id="A0A4Q0MDT5"/>
<organism evidence="5 6">
    <name type="scientific">Arcticibacter tournemirensis</name>
    <dbReference type="NCBI Taxonomy" id="699437"/>
    <lineage>
        <taxon>Bacteria</taxon>
        <taxon>Pseudomonadati</taxon>
        <taxon>Bacteroidota</taxon>
        <taxon>Sphingobacteriia</taxon>
        <taxon>Sphingobacteriales</taxon>
        <taxon>Sphingobacteriaceae</taxon>
        <taxon>Arcticibacter</taxon>
    </lineage>
</organism>
<feature type="chain" id="PRO_5020460258" evidence="3">
    <location>
        <begin position="22"/>
        <end position="947"/>
    </location>
</feature>
<dbReference type="GO" id="GO:0004553">
    <property type="term" value="F:hydrolase activity, hydrolyzing O-glycosyl compounds"/>
    <property type="evidence" value="ECO:0007669"/>
    <property type="project" value="InterPro"/>
</dbReference>
<evidence type="ECO:0000313" key="6">
    <source>
        <dbReference type="Proteomes" id="UP000290848"/>
    </source>
</evidence>
<comment type="similarity">
    <text evidence="1 2">Belongs to the glycosyl hydrolase 31 family.</text>
</comment>